<dbReference type="SUPFAM" id="SSF56672">
    <property type="entry name" value="DNA/RNA polymerases"/>
    <property type="match status" value="1"/>
</dbReference>
<dbReference type="InterPro" id="IPR043504">
    <property type="entry name" value="Peptidase_S1_PA_chymotrypsin"/>
</dbReference>
<dbReference type="Pfam" id="PF00680">
    <property type="entry name" value="RdRP_1"/>
    <property type="match status" value="1"/>
</dbReference>
<sequence length="1294" mass="146260">MAAPPFDLEFRLPEDGLRRRVQSLGRYDALFQVFPRTSPLVFRLRRGQCVVSGINVDGEWSSVSWKHGAWVECEPTTPDIRAVCFPVALREVTNVKQQLGDAKRELSDALLQVSLLRHEVERCRASVRTTRFNTKKWLALCIVFLFFFLPSAWCQDPIPHPDDPAFGRAMAQFSSLREHLQDWIDNGYNYTLYRDRVTANYMQLLDRLAIYERSPIVSWVLYLRPFVSLWMCSGLLFMAASFHARQWGLSLLMLALASVTGDKVLALVPVPWLTVPVAWIHAILMCLSVFDPLGSLFLAAILLAATPLLVLWTKDDTFFQTVRATTLVFLSHLAAQLAHALPGVDIVVLTLAAAYRIAQMWWQVGATRVEIRASDGRTIRVVDTSPTFFQSCRRKLRQAVSSVRPPAFPIPSGVLCHIKTSTACGTGFRCGNFIVTAAHVIDGASGVVELRVGETSTTVDASSFKRVGTKDIVKVPIPKGMLHLNSLKVADSFPNDWVALLTFCANGIYYRLAVGDGLWFDDVLTYCLDSENGSSGSPVLNRQGRVVAVHTASTGYTASGCRLTKLDMEPERKPDARDDEIAKLRAELAALKTQQCATDIDVIRAAVKSEITRLRAEMLQAKGKNKRGRGLRHARVRPRKMFTEEEYKELLEKGFKPDDIREMVADMLADYVDEVGFPEWDYSSEDDPGVDYDAEIDWSAPADEVVFQKQPLQASQVADRDPFNYEMSSELYKAFGPELHDMSLLVRQWDSAENKVEFSDIVRKRWKDLNARIAAAGFEPFSQACLKPKPNRTPKNLPQAPAGWGTEELTLHYWACLLDTVGVRDLVPPGYPILGYLPIDRPIHDYHVPRDPLLGYLPPPPACSTYGPAIWSSQAYTKSFEKFSTKFDPIGYDAAAHEFARTKLIQHFSYLHGSSIIPITATSKPTHTTCGYPKNKVWKCEGDFLQERGWIPYLEALRDVRYDTPVIWYLFLKKEVLRTEKIKQGDIRQILCADPIYSRIGLMFDQHQNMIIKTRSEGDPTQVGWSPMYGGFQQRIMRLARAGNQYWCEMDWTRFDGSVHAALIRMVREIRWSYIREDHRTPHMRQLYAWYVDNLVDRYVLLPSGEVTRQTRGNPSGQVSTSIDNCMINFYLQMYEYFHFFGSDLKGWDALIYGDDRLSKLPGPIDIDKLIKLYDEAFGMTVKAENIKIATDPRGLSFCGFTVGDCFAPVVQRPLKLLASLVTPVSRLPDESALCGKVLSLWLLTRTLPSGDSVRDYINLAYAVLRKRFPSLLPSISEAVAMRLWRGGPKESNG</sequence>
<evidence type="ECO:0000256" key="11">
    <source>
        <dbReference type="ARBA" id="ARBA00022695"/>
    </source>
</evidence>
<dbReference type="Gene3D" id="3.30.70.270">
    <property type="match status" value="1"/>
</dbReference>
<feature type="transmembrane region" description="Helical" evidence="22">
    <location>
        <begin position="137"/>
        <end position="153"/>
    </location>
</feature>
<dbReference type="GO" id="GO:0003968">
    <property type="term" value="F:RNA-directed RNA polymerase activity"/>
    <property type="evidence" value="ECO:0007669"/>
    <property type="project" value="UniProtKB-KW"/>
</dbReference>
<keyword evidence="10 22" id="KW-0812">Transmembrane</keyword>
<evidence type="ECO:0000256" key="5">
    <source>
        <dbReference type="ARBA" id="ARBA00022484"/>
    </source>
</evidence>
<keyword evidence="9" id="KW-0808">Transferase</keyword>
<dbReference type="GO" id="GO:0008236">
    <property type="term" value="F:serine-type peptidase activity"/>
    <property type="evidence" value="ECO:0007669"/>
    <property type="project" value="UniProtKB-KW"/>
</dbReference>
<evidence type="ECO:0000256" key="17">
    <source>
        <dbReference type="ARBA" id="ARBA00022953"/>
    </source>
</evidence>
<dbReference type="CDD" id="cd23172">
    <property type="entry name" value="ps-ssRNAv_Astroviridae_RdRp"/>
    <property type="match status" value="1"/>
</dbReference>
<keyword evidence="11" id="KW-0548">Nucleotidyltransferase</keyword>
<dbReference type="GO" id="GO:0000166">
    <property type="term" value="F:nucleotide binding"/>
    <property type="evidence" value="ECO:0007669"/>
    <property type="project" value="UniProtKB-KW"/>
</dbReference>
<evidence type="ECO:0000256" key="21">
    <source>
        <dbReference type="ARBA" id="ARBA00047383"/>
    </source>
</evidence>
<comment type="subunit">
    <text evidence="3">Monomer.</text>
</comment>
<keyword evidence="13" id="KW-0688">Ribosomal frameshifting</keyword>
<keyword evidence="19 22" id="KW-0472">Membrane</keyword>
<comment type="catalytic activity">
    <reaction evidence="21">
        <text>RNA(n) + a ribonucleoside 5'-triphosphate = RNA(n+1) + diphosphate</text>
        <dbReference type="Rhea" id="RHEA:21248"/>
        <dbReference type="Rhea" id="RHEA-COMP:14527"/>
        <dbReference type="Rhea" id="RHEA-COMP:17342"/>
        <dbReference type="ChEBI" id="CHEBI:33019"/>
        <dbReference type="ChEBI" id="CHEBI:61557"/>
        <dbReference type="ChEBI" id="CHEBI:140395"/>
    </reaction>
</comment>
<evidence type="ECO:0000256" key="10">
    <source>
        <dbReference type="ARBA" id="ARBA00022692"/>
    </source>
</evidence>
<dbReference type="GO" id="GO:0075523">
    <property type="term" value="P:viral translational frameshifting"/>
    <property type="evidence" value="ECO:0007669"/>
    <property type="project" value="UniProtKB-KW"/>
</dbReference>
<comment type="subcellular location">
    <subcellularLocation>
        <location evidence="1">Host membrane</location>
        <topology evidence="1">Multi-pass membrane protein</topology>
    </subcellularLocation>
</comment>
<organism evidence="24">
    <name type="scientific">Porcupine astrovirus 2</name>
    <dbReference type="NCBI Taxonomy" id="2919013"/>
    <lineage>
        <taxon>Viruses</taxon>
        <taxon>Riboviria</taxon>
        <taxon>Orthornavirae</taxon>
        <taxon>Pisuviricota</taxon>
        <taxon>Stelpaviricetes</taxon>
        <taxon>Stellavirales</taxon>
        <taxon>Astroviridae</taxon>
    </lineage>
</organism>
<evidence type="ECO:0000256" key="13">
    <source>
        <dbReference type="ARBA" id="ARBA00022758"/>
    </source>
</evidence>
<dbReference type="GO" id="GO:0006351">
    <property type="term" value="P:DNA-templated transcription"/>
    <property type="evidence" value="ECO:0007669"/>
    <property type="project" value="InterPro"/>
</dbReference>
<feature type="transmembrane region" description="Helical" evidence="22">
    <location>
        <begin position="216"/>
        <end position="239"/>
    </location>
</feature>
<evidence type="ECO:0000256" key="4">
    <source>
        <dbReference type="ARBA" id="ARBA00019743"/>
    </source>
</evidence>
<evidence type="ECO:0000256" key="14">
    <source>
        <dbReference type="ARBA" id="ARBA00022801"/>
    </source>
</evidence>
<dbReference type="GO" id="GO:0039694">
    <property type="term" value="P:viral RNA genome replication"/>
    <property type="evidence" value="ECO:0007669"/>
    <property type="project" value="InterPro"/>
</dbReference>
<evidence type="ECO:0000259" key="23">
    <source>
        <dbReference type="PROSITE" id="PS50507"/>
    </source>
</evidence>
<feature type="transmembrane region" description="Helical" evidence="22">
    <location>
        <begin position="333"/>
        <end position="355"/>
    </location>
</feature>
<dbReference type="InterPro" id="IPR043128">
    <property type="entry name" value="Rev_trsase/Diguanyl_cyclase"/>
</dbReference>
<evidence type="ECO:0000256" key="20">
    <source>
        <dbReference type="ARBA" id="ARBA00045910"/>
    </source>
</evidence>
<dbReference type="EMBL" id="OM480534">
    <property type="protein sequence ID" value="UNA01413.1"/>
    <property type="molecule type" value="Genomic_RNA"/>
</dbReference>
<dbReference type="Pfam" id="PF13365">
    <property type="entry name" value="Trypsin_2"/>
    <property type="match status" value="1"/>
</dbReference>
<evidence type="ECO:0000313" key="24">
    <source>
        <dbReference type="EMBL" id="UNA01413.1"/>
    </source>
</evidence>
<feature type="transmembrane region" description="Helical" evidence="22">
    <location>
        <begin position="279"/>
        <end position="312"/>
    </location>
</feature>
<evidence type="ECO:0000256" key="6">
    <source>
        <dbReference type="ARBA" id="ARBA00022520"/>
    </source>
</evidence>
<evidence type="ECO:0000256" key="1">
    <source>
        <dbReference type="ARBA" id="ARBA00004301"/>
    </source>
</evidence>
<keyword evidence="6" id="KW-0191">Covalent protein-RNA linkage</keyword>
<evidence type="ECO:0000256" key="22">
    <source>
        <dbReference type="SAM" id="Phobius"/>
    </source>
</evidence>
<protein>
    <recommendedName>
        <fullName evidence="4">Non-structural polyprotein 1AB</fullName>
    </recommendedName>
</protein>
<keyword evidence="15" id="KW-0720">Serine protease</keyword>
<keyword evidence="8" id="KW-0645">Protease</keyword>
<dbReference type="InterPro" id="IPR043502">
    <property type="entry name" value="DNA/RNA_pol_sf"/>
</dbReference>
<proteinExistence type="inferred from homology"/>
<keyword evidence="16" id="KW-1043">Host membrane</keyword>
<feature type="domain" description="RdRp catalytic" evidence="23">
    <location>
        <begin position="1045"/>
        <end position="1169"/>
    </location>
</feature>
<dbReference type="Pfam" id="PF19416">
    <property type="entry name" value="Astro_VPg"/>
    <property type="match status" value="1"/>
</dbReference>
<evidence type="ECO:0000256" key="16">
    <source>
        <dbReference type="ARBA" id="ARBA00022870"/>
    </source>
</evidence>
<keyword evidence="5" id="KW-0696">RNA-directed RNA polymerase</keyword>
<evidence type="ECO:0000256" key="9">
    <source>
        <dbReference type="ARBA" id="ARBA00022679"/>
    </source>
</evidence>
<dbReference type="InterPro" id="IPR009003">
    <property type="entry name" value="Peptidase_S1_PA"/>
</dbReference>
<keyword evidence="7" id="KW-0597">Phosphoprotein</keyword>
<dbReference type="InterPro" id="IPR007094">
    <property type="entry name" value="RNA-dir_pol_PSvirus"/>
</dbReference>
<evidence type="ECO:0000256" key="19">
    <source>
        <dbReference type="ARBA" id="ARBA00023136"/>
    </source>
</evidence>
<evidence type="ECO:0000256" key="7">
    <source>
        <dbReference type="ARBA" id="ARBA00022553"/>
    </source>
</evidence>
<dbReference type="InterPro" id="IPR001205">
    <property type="entry name" value="RNA-dir_pol_C"/>
</dbReference>
<name>A0A8T9E970_9VIRU</name>
<keyword evidence="12" id="KW-0547">Nucleotide-binding</keyword>
<dbReference type="SUPFAM" id="SSF50494">
    <property type="entry name" value="Trypsin-like serine proteases"/>
    <property type="match status" value="1"/>
</dbReference>
<dbReference type="Gene3D" id="2.40.10.10">
    <property type="entry name" value="Trypsin-like serine proteases"/>
    <property type="match status" value="2"/>
</dbReference>
<evidence type="ECO:0000256" key="15">
    <source>
        <dbReference type="ARBA" id="ARBA00022825"/>
    </source>
</evidence>
<evidence type="ECO:0000256" key="8">
    <source>
        <dbReference type="ARBA" id="ARBA00022670"/>
    </source>
</evidence>
<comment type="function">
    <text evidence="20">Responsible for the cleavage of the polyprotein into functional products.</text>
</comment>
<dbReference type="GO" id="GO:0006508">
    <property type="term" value="P:proteolysis"/>
    <property type="evidence" value="ECO:0007669"/>
    <property type="project" value="UniProtKB-KW"/>
</dbReference>
<evidence type="ECO:0000256" key="12">
    <source>
        <dbReference type="ARBA" id="ARBA00022741"/>
    </source>
</evidence>
<keyword evidence="18 22" id="KW-1133">Transmembrane helix</keyword>
<keyword evidence="14" id="KW-0378">Hydrolase</keyword>
<accession>A0A8T9E970</accession>
<comment type="similarity">
    <text evidence="2">Belongs to the astroviridae polyprotein 1AB family.</text>
</comment>
<dbReference type="GO" id="GO:0033644">
    <property type="term" value="C:host cell membrane"/>
    <property type="evidence" value="ECO:0007669"/>
    <property type="project" value="UniProtKB-SubCell"/>
</dbReference>
<keyword evidence="17" id="KW-0693">Viral RNA replication</keyword>
<evidence type="ECO:0000256" key="2">
    <source>
        <dbReference type="ARBA" id="ARBA00005873"/>
    </source>
</evidence>
<dbReference type="GO" id="GO:0003723">
    <property type="term" value="F:RNA binding"/>
    <property type="evidence" value="ECO:0007669"/>
    <property type="project" value="InterPro"/>
</dbReference>
<evidence type="ECO:0000256" key="18">
    <source>
        <dbReference type="ARBA" id="ARBA00022989"/>
    </source>
</evidence>
<dbReference type="PROSITE" id="PS50507">
    <property type="entry name" value="RDRP_SSRNA_POS"/>
    <property type="match status" value="1"/>
</dbReference>
<dbReference type="InterPro" id="IPR045836">
    <property type="entry name" value="Astro_VPg"/>
</dbReference>
<reference evidence="24" key="1">
    <citation type="submission" date="2022-02" db="EMBL/GenBank/DDBJ databases">
        <authorList>
            <person name="He W.-T."/>
            <person name="Hou X."/>
            <person name="Zhao J."/>
        </authorList>
    </citation>
    <scope>NUCLEOTIDE SEQUENCE</scope>
    <source>
        <strain evidence="24">FJ-F1</strain>
    </source>
</reference>
<evidence type="ECO:0000256" key="3">
    <source>
        <dbReference type="ARBA" id="ARBA00011245"/>
    </source>
</evidence>